<dbReference type="InterPro" id="IPR011006">
    <property type="entry name" value="CheY-like_superfamily"/>
</dbReference>
<organism evidence="2">
    <name type="scientific">marine metagenome</name>
    <dbReference type="NCBI Taxonomy" id="408172"/>
    <lineage>
        <taxon>unclassified sequences</taxon>
        <taxon>metagenomes</taxon>
        <taxon>ecological metagenomes</taxon>
    </lineage>
</organism>
<dbReference type="InterPro" id="IPR001789">
    <property type="entry name" value="Sig_transdc_resp-reg_receiver"/>
</dbReference>
<proteinExistence type="predicted"/>
<feature type="domain" description="Response regulatory" evidence="1">
    <location>
        <begin position="1"/>
        <end position="39"/>
    </location>
</feature>
<name>A0A382KV61_9ZZZZ</name>
<dbReference type="PROSITE" id="PS50110">
    <property type="entry name" value="RESPONSE_REGULATORY"/>
    <property type="match status" value="1"/>
</dbReference>
<evidence type="ECO:0000259" key="1">
    <source>
        <dbReference type="PROSITE" id="PS50110"/>
    </source>
</evidence>
<protein>
    <recommendedName>
        <fullName evidence="1">Response regulatory domain-containing protein</fullName>
    </recommendedName>
</protein>
<gene>
    <name evidence="2" type="ORF">METZ01_LOCUS281352</name>
</gene>
<reference evidence="2" key="1">
    <citation type="submission" date="2018-05" db="EMBL/GenBank/DDBJ databases">
        <authorList>
            <person name="Lanie J.A."/>
            <person name="Ng W.-L."/>
            <person name="Kazmierczak K.M."/>
            <person name="Andrzejewski T.M."/>
            <person name="Davidsen T.M."/>
            <person name="Wayne K.J."/>
            <person name="Tettelin H."/>
            <person name="Glass J.I."/>
            <person name="Rusch D."/>
            <person name="Podicherti R."/>
            <person name="Tsui H.-C.T."/>
            <person name="Winkler M.E."/>
        </authorList>
    </citation>
    <scope>NUCLEOTIDE SEQUENCE</scope>
</reference>
<dbReference type="SUPFAM" id="SSF52172">
    <property type="entry name" value="CheY-like"/>
    <property type="match status" value="1"/>
</dbReference>
<dbReference type="GO" id="GO:0000160">
    <property type="term" value="P:phosphorelay signal transduction system"/>
    <property type="evidence" value="ECO:0007669"/>
    <property type="project" value="InterPro"/>
</dbReference>
<accession>A0A382KV61</accession>
<dbReference type="EMBL" id="UINC01083112">
    <property type="protein sequence ID" value="SVC28498.1"/>
    <property type="molecule type" value="Genomic_DNA"/>
</dbReference>
<feature type="non-terminal residue" evidence="2">
    <location>
        <position position="39"/>
    </location>
</feature>
<sequence>MLKPHILYLENKGYEVTPVKTGEDAIHFCDEQNIDLVLL</sequence>
<dbReference type="AlphaFoldDB" id="A0A382KV61"/>
<evidence type="ECO:0000313" key="2">
    <source>
        <dbReference type="EMBL" id="SVC28498.1"/>
    </source>
</evidence>